<sequence>MKPNPAHRGDPLFLPEVLRAFGVRVQEWQGWRNRGHGDFAVIQGVMAHHTGTNKDIPGYIAQHPELGLCSQIHLNRDGIAVITGAGIAWHAGRGSYPGWPTNDANRVSIGIEAASDGTSPWPPAQLDAYYRTCAAILWYLGKSATTQTLLGHKEYSGAAQGKWDPGGIDMNDFRKKVQHYIDNPPFATAGSKKEGEIPMIASLINPAKSFAQSTLISIVDATCWQLLVLVKAIAKQQGLDSDRLLDEAINNERKAK</sequence>
<dbReference type="EMBL" id="CP011913">
    <property type="protein sequence ID" value="AKN77512.1"/>
    <property type="molecule type" value="Genomic_DNA"/>
</dbReference>
<evidence type="ECO:0000313" key="6">
    <source>
        <dbReference type="EMBL" id="AKN77512.1"/>
    </source>
</evidence>
<dbReference type="SMART" id="SM00644">
    <property type="entry name" value="Ami_2"/>
    <property type="match status" value="1"/>
</dbReference>
<keyword evidence="4" id="KW-0961">Cell wall biogenesis/degradation</keyword>
<keyword evidence="7" id="KW-1185">Reference proteome</keyword>
<dbReference type="PANTHER" id="PTHR30417:SF1">
    <property type="entry name" value="N-ACETYLMURAMOYL-L-ALANINE AMIDASE AMID"/>
    <property type="match status" value="1"/>
</dbReference>
<dbReference type="Pfam" id="PF01510">
    <property type="entry name" value="Amidase_2"/>
    <property type="match status" value="1"/>
</dbReference>
<evidence type="ECO:0000256" key="4">
    <source>
        <dbReference type="ARBA" id="ARBA00023316"/>
    </source>
</evidence>
<name>A0ABN4H1H1_CORUL</name>
<accession>A0ABN4H1H1</accession>
<dbReference type="SUPFAM" id="SSF55846">
    <property type="entry name" value="N-acetylmuramoyl-L-alanine amidase-like"/>
    <property type="match status" value="1"/>
</dbReference>
<dbReference type="Gene3D" id="3.40.80.10">
    <property type="entry name" value="Peptidoglycan recognition protein-like"/>
    <property type="match status" value="1"/>
</dbReference>
<evidence type="ECO:0000256" key="1">
    <source>
        <dbReference type="ARBA" id="ARBA00001561"/>
    </source>
</evidence>
<evidence type="ECO:0000313" key="7">
    <source>
        <dbReference type="Proteomes" id="UP000036185"/>
    </source>
</evidence>
<proteinExistence type="predicted"/>
<gene>
    <name evidence="6" type="ORF">CulFRC58_1658</name>
</gene>
<dbReference type="CDD" id="cd06583">
    <property type="entry name" value="PGRP"/>
    <property type="match status" value="1"/>
</dbReference>
<feature type="domain" description="N-acetylmuramoyl-L-alanine amidase" evidence="5">
    <location>
        <begin position="30"/>
        <end position="166"/>
    </location>
</feature>
<dbReference type="InterPro" id="IPR002502">
    <property type="entry name" value="Amidase_domain"/>
</dbReference>
<comment type="catalytic activity">
    <reaction evidence="1">
        <text>Hydrolyzes the link between N-acetylmuramoyl residues and L-amino acid residues in certain cell-wall glycopeptides.</text>
        <dbReference type="EC" id="3.5.1.28"/>
    </reaction>
</comment>
<dbReference type="PANTHER" id="PTHR30417">
    <property type="entry name" value="N-ACETYLMURAMOYL-L-ALANINE AMIDASE AMID"/>
    <property type="match status" value="1"/>
</dbReference>
<dbReference type="Proteomes" id="UP000036185">
    <property type="component" value="Chromosome"/>
</dbReference>
<dbReference type="EC" id="3.5.1.28" evidence="2"/>
<evidence type="ECO:0000259" key="5">
    <source>
        <dbReference type="SMART" id="SM00644"/>
    </source>
</evidence>
<keyword evidence="3" id="KW-0378">Hydrolase</keyword>
<dbReference type="InterPro" id="IPR051206">
    <property type="entry name" value="NAMLAA_amidase_2"/>
</dbReference>
<evidence type="ECO:0000256" key="3">
    <source>
        <dbReference type="ARBA" id="ARBA00022801"/>
    </source>
</evidence>
<organism evidence="6 7">
    <name type="scientific">Corynebacterium ulcerans FRC58</name>
    <dbReference type="NCBI Taxonomy" id="1408268"/>
    <lineage>
        <taxon>Bacteria</taxon>
        <taxon>Bacillati</taxon>
        <taxon>Actinomycetota</taxon>
        <taxon>Actinomycetes</taxon>
        <taxon>Mycobacteriales</taxon>
        <taxon>Corynebacteriaceae</taxon>
        <taxon>Corynebacterium</taxon>
    </lineage>
</organism>
<dbReference type="InterPro" id="IPR036505">
    <property type="entry name" value="Amidase/PGRP_sf"/>
</dbReference>
<reference evidence="6 7" key="1">
    <citation type="journal article" date="2014" name="Int. J. Syst. Evol. Microbiol.">
        <title>Draft Genome Sequence of Corynebacterium ulcerans FRC58, Isolated from the Bronchitic Aspiration of a Patient in France.</title>
        <authorList>
            <person name="Silva Ado S."/>
            <person name="Barauna R.A."/>
            <person name="de Sa P.C."/>
            <person name="das Gracas D.A."/>
            <person name="Carneiro A.R."/>
            <person name="Thouvenin M."/>
            <person name="Azevedo V."/>
            <person name="Badell E."/>
            <person name="Guiso N."/>
            <person name="da Silva A.L."/>
            <person name="Ramos R.T."/>
        </authorList>
    </citation>
    <scope>NUCLEOTIDE SEQUENCE [LARGE SCALE GENOMIC DNA]</scope>
    <source>
        <strain evidence="6 7">FRC58</strain>
    </source>
</reference>
<dbReference type="RefSeq" id="WP_029974454.1">
    <property type="nucleotide sequence ID" value="NZ_CP011913.1"/>
</dbReference>
<evidence type="ECO:0000256" key="2">
    <source>
        <dbReference type="ARBA" id="ARBA00011901"/>
    </source>
</evidence>
<protein>
    <recommendedName>
        <fullName evidence="2">N-acetylmuramoyl-L-alanine amidase</fullName>
        <ecNumber evidence="2">3.5.1.28</ecNumber>
    </recommendedName>
</protein>